<evidence type="ECO:0000313" key="5">
    <source>
        <dbReference type="EMBL" id="BDX07772.1"/>
    </source>
</evidence>
<dbReference type="PANTHER" id="PTHR11516:SF60">
    <property type="entry name" value="PYRUVATE DEHYDROGENASE E1 COMPONENT SUBUNIT ALPHA"/>
    <property type="match status" value="1"/>
</dbReference>
<comment type="cofactor">
    <cofactor evidence="1">
        <name>thiamine diphosphate</name>
        <dbReference type="ChEBI" id="CHEBI:58937"/>
    </cofactor>
</comment>
<proteinExistence type="predicted"/>
<dbReference type="InterPro" id="IPR001017">
    <property type="entry name" value="DH_E1"/>
</dbReference>
<dbReference type="CDD" id="cd02000">
    <property type="entry name" value="TPP_E1_PDC_ADC_BCADC"/>
    <property type="match status" value="1"/>
</dbReference>
<gene>
    <name evidence="5" type="ORF">MACH26_32930</name>
</gene>
<keyword evidence="6" id="KW-1185">Reference proteome</keyword>
<dbReference type="GO" id="GO:0006086">
    <property type="term" value="P:pyruvate decarboxylation to acetyl-CoA"/>
    <property type="evidence" value="ECO:0007669"/>
    <property type="project" value="TreeGrafter"/>
</dbReference>
<dbReference type="RefSeq" id="WP_338293870.1">
    <property type="nucleotide sequence ID" value="NZ_AP027272.1"/>
</dbReference>
<evidence type="ECO:0000256" key="2">
    <source>
        <dbReference type="ARBA" id="ARBA00023002"/>
    </source>
</evidence>
<organism evidence="5 6">
    <name type="scientific">Planctobacterium marinum</name>
    <dbReference type="NCBI Taxonomy" id="1631968"/>
    <lineage>
        <taxon>Bacteria</taxon>
        <taxon>Pseudomonadati</taxon>
        <taxon>Pseudomonadota</taxon>
        <taxon>Gammaproteobacteria</taxon>
        <taxon>Alteromonadales</taxon>
        <taxon>Alteromonadaceae</taxon>
        <taxon>Planctobacterium</taxon>
    </lineage>
</organism>
<dbReference type="PANTHER" id="PTHR11516">
    <property type="entry name" value="PYRUVATE DEHYDROGENASE E1 COMPONENT, ALPHA SUBUNIT BACTERIAL AND ORGANELLAR"/>
    <property type="match status" value="1"/>
</dbReference>
<dbReference type="SUPFAM" id="SSF52518">
    <property type="entry name" value="Thiamin diphosphate-binding fold (THDP-binding)"/>
    <property type="match status" value="1"/>
</dbReference>
<accession>A0AA48KT28</accession>
<dbReference type="KEGG" id="pmaw:MACH26_32930"/>
<dbReference type="EMBL" id="AP027272">
    <property type="protein sequence ID" value="BDX07772.1"/>
    <property type="molecule type" value="Genomic_DNA"/>
</dbReference>
<protein>
    <submittedName>
        <fullName evidence="5">Acetoin dehydrogenase</fullName>
    </submittedName>
</protein>
<dbReference type="InterPro" id="IPR050642">
    <property type="entry name" value="PDH_E1_Alpha_Subunit"/>
</dbReference>
<dbReference type="GO" id="GO:0004739">
    <property type="term" value="F:pyruvate dehydrogenase (acetyl-transferring) activity"/>
    <property type="evidence" value="ECO:0007669"/>
    <property type="project" value="TreeGrafter"/>
</dbReference>
<sequence>MNTSIPKAKTSAKTFVNLSDTDKLCFLRSMLRIRMVEEEIAKRYPQGNMRCPTHLSIGQECVPAVIGTLLTKSDLAVSTHRAHAHYLAKGGDLKAMLAEIYGKETGCCKGRGGSMHLIDERVGFKGSTAIVGNTIPIGVGLALSQKLRGKNDITVVFLGDGAIEEGVFYEAANFAVVKKLPVLFVCENNLYSVYSPLKVRQPQGRKICDIASAIGLHSQEGDGNNVAESHRVLSTAIDTCRQGHSAAFVELHTYRWREHCGPHYDNDIGYRSEAEFLAWKEKDPIELYKTQLFDAQILDTQALQLMTRQLETEIQDAFEFAESSPYPPAEQACSAVFAPDFNVNREEVANG</sequence>
<evidence type="ECO:0000256" key="1">
    <source>
        <dbReference type="ARBA" id="ARBA00001964"/>
    </source>
</evidence>
<dbReference type="Gene3D" id="3.40.50.970">
    <property type="match status" value="1"/>
</dbReference>
<reference evidence="5" key="1">
    <citation type="submission" date="2023-01" db="EMBL/GenBank/DDBJ databases">
        <title>Complete genome sequence of Planctobacterium marinum strain Dej080120_11.</title>
        <authorList>
            <person name="Ueki S."/>
            <person name="Maruyama F."/>
        </authorList>
    </citation>
    <scope>NUCLEOTIDE SEQUENCE</scope>
    <source>
        <strain evidence="5">Dej080120_11</strain>
    </source>
</reference>
<evidence type="ECO:0000313" key="6">
    <source>
        <dbReference type="Proteomes" id="UP001333710"/>
    </source>
</evidence>
<dbReference type="AlphaFoldDB" id="A0AA48KT28"/>
<dbReference type="Pfam" id="PF00676">
    <property type="entry name" value="E1_dh"/>
    <property type="match status" value="1"/>
</dbReference>
<evidence type="ECO:0000256" key="3">
    <source>
        <dbReference type="ARBA" id="ARBA00023052"/>
    </source>
</evidence>
<keyword evidence="2" id="KW-0560">Oxidoreductase</keyword>
<keyword evidence="3" id="KW-0786">Thiamine pyrophosphate</keyword>
<feature type="domain" description="Dehydrogenase E1 component" evidence="4">
    <location>
        <begin position="29"/>
        <end position="329"/>
    </location>
</feature>
<evidence type="ECO:0000259" key="4">
    <source>
        <dbReference type="Pfam" id="PF00676"/>
    </source>
</evidence>
<dbReference type="Proteomes" id="UP001333710">
    <property type="component" value="Chromosome"/>
</dbReference>
<name>A0AA48KT28_9ALTE</name>
<dbReference type="InterPro" id="IPR029061">
    <property type="entry name" value="THDP-binding"/>
</dbReference>